<evidence type="ECO:0000256" key="1">
    <source>
        <dbReference type="ARBA" id="ARBA00022475"/>
    </source>
</evidence>
<protein>
    <recommendedName>
        <fullName evidence="5 6">Cell division protein FtsA</fullName>
    </recommendedName>
</protein>
<dbReference type="Gene3D" id="3.30.1490.110">
    <property type="match status" value="1"/>
</dbReference>
<dbReference type="GO" id="GO:0043093">
    <property type="term" value="P:FtsZ-dependent cytokinesis"/>
    <property type="evidence" value="ECO:0007669"/>
    <property type="project" value="UniProtKB-UniRule"/>
</dbReference>
<dbReference type="InterPro" id="IPR003494">
    <property type="entry name" value="SHS2_FtsA"/>
</dbReference>
<keyword evidence="1 5" id="KW-1003">Cell membrane</keyword>
<evidence type="ECO:0000256" key="3">
    <source>
        <dbReference type="ARBA" id="ARBA00023136"/>
    </source>
</evidence>
<reference evidence="8 9" key="1">
    <citation type="submission" date="2020-02" db="EMBL/GenBank/DDBJ databases">
        <authorList>
            <person name="Zheng R.K."/>
            <person name="Sun C.M."/>
        </authorList>
    </citation>
    <scope>NUCLEOTIDE SEQUENCE [LARGE SCALE GENOMIC DNA]</scope>
    <source>
        <strain evidence="9">rifampicinis</strain>
    </source>
</reference>
<dbReference type="PANTHER" id="PTHR32432:SF4">
    <property type="entry name" value="CELL DIVISION PROTEIN FTSA"/>
    <property type="match status" value="1"/>
</dbReference>
<dbReference type="Proteomes" id="UP000594468">
    <property type="component" value="Chromosome"/>
</dbReference>
<comment type="similarity">
    <text evidence="5 6">Belongs to the FtsA/MreB family.</text>
</comment>
<gene>
    <name evidence="5 8" type="primary">ftsA</name>
    <name evidence="8" type="ORF">G4Y79_19860</name>
</gene>
<dbReference type="GO" id="GO:0032153">
    <property type="term" value="C:cell division site"/>
    <property type="evidence" value="ECO:0007669"/>
    <property type="project" value="UniProtKB-UniRule"/>
</dbReference>
<dbReference type="Pfam" id="PF02491">
    <property type="entry name" value="SHS2_FTSA"/>
    <property type="match status" value="1"/>
</dbReference>
<dbReference type="GO" id="GO:0009898">
    <property type="term" value="C:cytoplasmic side of plasma membrane"/>
    <property type="evidence" value="ECO:0007669"/>
    <property type="project" value="UniProtKB-UniRule"/>
</dbReference>
<name>A0A7S8E7S5_9CHLR</name>
<dbReference type="CDD" id="cd24048">
    <property type="entry name" value="ASKHA_NBD_FtsA"/>
    <property type="match status" value="1"/>
</dbReference>
<keyword evidence="4 5" id="KW-0131">Cell cycle</keyword>
<evidence type="ECO:0000259" key="7">
    <source>
        <dbReference type="SMART" id="SM00842"/>
    </source>
</evidence>
<dbReference type="Pfam" id="PF14450">
    <property type="entry name" value="FtsA"/>
    <property type="match status" value="1"/>
</dbReference>
<dbReference type="PIRSF" id="PIRSF003101">
    <property type="entry name" value="FtsA"/>
    <property type="match status" value="1"/>
</dbReference>
<proteinExistence type="inferred from homology"/>
<keyword evidence="9" id="KW-1185">Reference proteome</keyword>
<keyword evidence="2 5" id="KW-0132">Cell division</keyword>
<dbReference type="InterPro" id="IPR020823">
    <property type="entry name" value="Cell_div_FtsA"/>
</dbReference>
<dbReference type="SUPFAM" id="SSF53067">
    <property type="entry name" value="Actin-like ATPase domain"/>
    <property type="match status" value="2"/>
</dbReference>
<keyword evidence="3 5" id="KW-0472">Membrane</keyword>
<dbReference type="PANTHER" id="PTHR32432">
    <property type="entry name" value="CELL DIVISION PROTEIN FTSA-RELATED"/>
    <property type="match status" value="1"/>
</dbReference>
<comment type="subcellular location">
    <subcellularLocation>
        <location evidence="5">Cell membrane</location>
        <topology evidence="5">Peripheral membrane protein</topology>
        <orientation evidence="5">Cytoplasmic side</orientation>
    </subcellularLocation>
    <text evidence="5">Localizes to the Z ring in an FtsZ-dependent manner. Targeted to the membrane through a conserved C-terminal amphipathic helix.</text>
</comment>
<organism evidence="8 9">
    <name type="scientific">Phototrophicus methaneseepsis</name>
    <dbReference type="NCBI Taxonomy" id="2710758"/>
    <lineage>
        <taxon>Bacteria</taxon>
        <taxon>Bacillati</taxon>
        <taxon>Chloroflexota</taxon>
        <taxon>Candidatus Thermofontia</taxon>
        <taxon>Phototrophicales</taxon>
        <taxon>Phototrophicaceae</taxon>
        <taxon>Phototrophicus</taxon>
    </lineage>
</organism>
<dbReference type="NCBIfam" id="TIGR01174">
    <property type="entry name" value="ftsA"/>
    <property type="match status" value="1"/>
</dbReference>
<dbReference type="InterPro" id="IPR043129">
    <property type="entry name" value="ATPase_NBD"/>
</dbReference>
<dbReference type="Gene3D" id="3.30.420.40">
    <property type="match status" value="2"/>
</dbReference>
<accession>A0A7S8E7S5</accession>
<evidence type="ECO:0000256" key="5">
    <source>
        <dbReference type="HAMAP-Rule" id="MF_02033"/>
    </source>
</evidence>
<sequence length="414" mass="44151">MSDIVVGLDIGTHKICTVVGEVRPDDIQILGVGIEPSQGMKKGVVNDVQALVAAISASVHKAEKTSGYQIRRAFVSVAGGHIASLTSRGMTGIAGSRSVNEEDLEKAMDAARAIAIPHNREVLHIVPRSYTLDGQEGVRHPIGMHAFRLEVDAHIITASSTSLANLEQAAEGAGILVDRFILNPLAAGEAVLNPEEREAGVVIIDIGGGTTDIAIFVEGTVWHTAVIPVAGNLITHDITYLLHAPFELAEVVKIQHGHAQRRAVSSLETFLVEPFGEGVPQEFTRKDLAMAIEYRVEEIFELVQKEIKRSGYSGLLRAGAVITGGSVQLPGIQDVAQEILDCPVRIAKPEKLTGMADTLKNPSYSTSIGLLRMGLNLDTVAEPRSNGSSPAPGLDIGSMLGGFLRRLLPDDRDE</sequence>
<dbReference type="AlphaFoldDB" id="A0A7S8E7S5"/>
<dbReference type="HAMAP" id="MF_02033">
    <property type="entry name" value="FtsA"/>
    <property type="match status" value="1"/>
</dbReference>
<dbReference type="EMBL" id="CP062983">
    <property type="protein sequence ID" value="QPC81920.1"/>
    <property type="molecule type" value="Genomic_DNA"/>
</dbReference>
<feature type="domain" description="SHS2" evidence="7">
    <location>
        <begin position="5"/>
        <end position="191"/>
    </location>
</feature>
<dbReference type="RefSeq" id="WP_195169990.1">
    <property type="nucleotide sequence ID" value="NZ_CP062983.1"/>
</dbReference>
<evidence type="ECO:0000256" key="4">
    <source>
        <dbReference type="ARBA" id="ARBA00023306"/>
    </source>
</evidence>
<evidence type="ECO:0000256" key="6">
    <source>
        <dbReference type="PIRNR" id="PIRNR003101"/>
    </source>
</evidence>
<comment type="subunit">
    <text evidence="5">Self-interacts. Interacts with FtsZ.</text>
</comment>
<comment type="function">
    <text evidence="5 6">Cell division protein that is involved in the assembly of the Z ring. May serve as a membrane anchor for the Z ring.</text>
</comment>
<evidence type="ECO:0000313" key="8">
    <source>
        <dbReference type="EMBL" id="QPC81920.1"/>
    </source>
</evidence>
<evidence type="ECO:0000313" key="9">
    <source>
        <dbReference type="Proteomes" id="UP000594468"/>
    </source>
</evidence>
<dbReference type="SMART" id="SM00842">
    <property type="entry name" value="FtsA"/>
    <property type="match status" value="1"/>
</dbReference>
<dbReference type="InterPro" id="IPR050696">
    <property type="entry name" value="FtsA/MreB"/>
</dbReference>
<dbReference type="KEGG" id="pmet:G4Y79_19860"/>
<evidence type="ECO:0000256" key="2">
    <source>
        <dbReference type="ARBA" id="ARBA00022618"/>
    </source>
</evidence>